<name>A0A9P6B173_9AGAM</name>
<comment type="caution">
    <text evidence="1">The sequence shown here is derived from an EMBL/GenBank/DDBJ whole genome shotgun (WGS) entry which is preliminary data.</text>
</comment>
<proteinExistence type="predicted"/>
<accession>A0A9P6B173</accession>
<keyword evidence="2" id="KW-1185">Reference proteome</keyword>
<dbReference type="Proteomes" id="UP000886523">
    <property type="component" value="Unassembled WGS sequence"/>
</dbReference>
<dbReference type="AlphaFoldDB" id="A0A9P6B173"/>
<evidence type="ECO:0000313" key="1">
    <source>
        <dbReference type="EMBL" id="KAF9515609.1"/>
    </source>
</evidence>
<gene>
    <name evidence="1" type="ORF">BS47DRAFT_771243</name>
</gene>
<sequence>MPLGAPSNFELTWCLTRKPEMEPTRFSLCVRDISLVARWVSKVNKRYDLLRNNCSILRTSISSLALFHYFQHEFDQISCSELVALRSAGPIRYMVSKFFSGPNRFLNWFQENKYYRQAKVKGEHESAQVRTEIPFLR</sequence>
<dbReference type="EMBL" id="MU128948">
    <property type="protein sequence ID" value="KAF9515609.1"/>
    <property type="molecule type" value="Genomic_DNA"/>
</dbReference>
<organism evidence="1 2">
    <name type="scientific">Hydnum rufescens UP504</name>
    <dbReference type="NCBI Taxonomy" id="1448309"/>
    <lineage>
        <taxon>Eukaryota</taxon>
        <taxon>Fungi</taxon>
        <taxon>Dikarya</taxon>
        <taxon>Basidiomycota</taxon>
        <taxon>Agaricomycotina</taxon>
        <taxon>Agaricomycetes</taxon>
        <taxon>Cantharellales</taxon>
        <taxon>Hydnaceae</taxon>
        <taxon>Hydnum</taxon>
    </lineage>
</organism>
<reference evidence="1" key="1">
    <citation type="journal article" date="2020" name="Nat. Commun.">
        <title>Large-scale genome sequencing of mycorrhizal fungi provides insights into the early evolution of symbiotic traits.</title>
        <authorList>
            <person name="Miyauchi S."/>
            <person name="Kiss E."/>
            <person name="Kuo A."/>
            <person name="Drula E."/>
            <person name="Kohler A."/>
            <person name="Sanchez-Garcia M."/>
            <person name="Morin E."/>
            <person name="Andreopoulos B."/>
            <person name="Barry K.W."/>
            <person name="Bonito G."/>
            <person name="Buee M."/>
            <person name="Carver A."/>
            <person name="Chen C."/>
            <person name="Cichocki N."/>
            <person name="Clum A."/>
            <person name="Culley D."/>
            <person name="Crous P.W."/>
            <person name="Fauchery L."/>
            <person name="Girlanda M."/>
            <person name="Hayes R.D."/>
            <person name="Keri Z."/>
            <person name="LaButti K."/>
            <person name="Lipzen A."/>
            <person name="Lombard V."/>
            <person name="Magnuson J."/>
            <person name="Maillard F."/>
            <person name="Murat C."/>
            <person name="Nolan M."/>
            <person name="Ohm R.A."/>
            <person name="Pangilinan J."/>
            <person name="Pereira M.F."/>
            <person name="Perotto S."/>
            <person name="Peter M."/>
            <person name="Pfister S."/>
            <person name="Riley R."/>
            <person name="Sitrit Y."/>
            <person name="Stielow J.B."/>
            <person name="Szollosi G."/>
            <person name="Zifcakova L."/>
            <person name="Stursova M."/>
            <person name="Spatafora J.W."/>
            <person name="Tedersoo L."/>
            <person name="Vaario L.M."/>
            <person name="Yamada A."/>
            <person name="Yan M."/>
            <person name="Wang P."/>
            <person name="Xu J."/>
            <person name="Bruns T."/>
            <person name="Baldrian P."/>
            <person name="Vilgalys R."/>
            <person name="Dunand C."/>
            <person name="Henrissat B."/>
            <person name="Grigoriev I.V."/>
            <person name="Hibbett D."/>
            <person name="Nagy L.G."/>
            <person name="Martin F.M."/>
        </authorList>
    </citation>
    <scope>NUCLEOTIDE SEQUENCE</scope>
    <source>
        <strain evidence="1">UP504</strain>
    </source>
</reference>
<evidence type="ECO:0000313" key="2">
    <source>
        <dbReference type="Proteomes" id="UP000886523"/>
    </source>
</evidence>
<protein>
    <submittedName>
        <fullName evidence="1">Uncharacterized protein</fullName>
    </submittedName>
</protein>